<organism evidence="3 4">
    <name type="scientific">Chlamydomonas schloesseri</name>
    <dbReference type="NCBI Taxonomy" id="2026947"/>
    <lineage>
        <taxon>Eukaryota</taxon>
        <taxon>Viridiplantae</taxon>
        <taxon>Chlorophyta</taxon>
        <taxon>core chlorophytes</taxon>
        <taxon>Chlorophyceae</taxon>
        <taxon>CS clade</taxon>
        <taxon>Chlamydomonadales</taxon>
        <taxon>Chlamydomonadaceae</taxon>
        <taxon>Chlamydomonas</taxon>
    </lineage>
</organism>
<feature type="compositionally biased region" description="Low complexity" evidence="2">
    <location>
        <begin position="697"/>
        <end position="711"/>
    </location>
</feature>
<dbReference type="PANTHER" id="PTHR22708">
    <property type="entry name" value="LEUCINE-RICH REPEAT-CONTAINING PROTEIN 56"/>
    <property type="match status" value="1"/>
</dbReference>
<dbReference type="SUPFAM" id="SSF52058">
    <property type="entry name" value="L domain-like"/>
    <property type="match status" value="1"/>
</dbReference>
<feature type="compositionally biased region" description="Gly residues" evidence="2">
    <location>
        <begin position="508"/>
        <end position="543"/>
    </location>
</feature>
<dbReference type="PANTHER" id="PTHR22708:SF0">
    <property type="entry name" value="LEUCINE-RICH REPEAT-CONTAINING PROTEIN 56"/>
    <property type="match status" value="1"/>
</dbReference>
<evidence type="ECO:0000256" key="2">
    <source>
        <dbReference type="SAM" id="MobiDB-lite"/>
    </source>
</evidence>
<evidence type="ECO:0000313" key="4">
    <source>
        <dbReference type="Proteomes" id="UP000613740"/>
    </source>
</evidence>
<gene>
    <name evidence="3" type="ORF">HYH02_006343</name>
</gene>
<dbReference type="InterPro" id="IPR032675">
    <property type="entry name" value="LRR_dom_sf"/>
</dbReference>
<dbReference type="GO" id="GO:0005930">
    <property type="term" value="C:axoneme"/>
    <property type="evidence" value="ECO:0007669"/>
    <property type="project" value="UniProtKB-SubCell"/>
</dbReference>
<feature type="region of interest" description="Disordered" evidence="2">
    <location>
        <begin position="740"/>
        <end position="896"/>
    </location>
</feature>
<comment type="subcellular location">
    <subcellularLocation>
        <location evidence="1">Cytoplasm</location>
        <location evidence="1">Cytoskeleton</location>
        <location evidence="1">Cilium axoneme</location>
    </subcellularLocation>
</comment>
<feature type="compositionally biased region" description="Gly residues" evidence="2">
    <location>
        <begin position="646"/>
        <end position="659"/>
    </location>
</feature>
<feature type="compositionally biased region" description="Gly residues" evidence="2">
    <location>
        <begin position="433"/>
        <end position="445"/>
    </location>
</feature>
<protein>
    <recommendedName>
        <fullName evidence="5">Leucine-rich repeat-containing protein 56</fullName>
    </recommendedName>
</protein>
<proteinExistence type="predicted"/>
<feature type="compositionally biased region" description="Low complexity" evidence="2">
    <location>
        <begin position="204"/>
        <end position="232"/>
    </location>
</feature>
<evidence type="ECO:0008006" key="5">
    <source>
        <dbReference type="Google" id="ProtNLM"/>
    </source>
</evidence>
<feature type="region of interest" description="Disordered" evidence="2">
    <location>
        <begin position="370"/>
        <end position="551"/>
    </location>
</feature>
<feature type="region of interest" description="Disordered" evidence="2">
    <location>
        <begin position="197"/>
        <end position="232"/>
    </location>
</feature>
<sequence>MEFDRENPSPLARLPGQEQAWNDLSVPEVERAYLEQLAGVERLEDATSLQLVVNTATGGSIAHLGASLPNLHELNLNGSTLDSLRDLGTGFRLLQVLWVSRCGLRSLDGLNGLTALRELYAAYNDISDLQPVDCCPQLEVLDVECNCVQHVEDAAHYLAACPHLQTLSMAGNPAADQPRYRQALCAALPALTMLDDEPVTPLTGPSSAAGAAAQRAQDGAASGSPQKLPGAAIPAPPLKAAAALLSQKPSPVAAVALGFPEEAAESSAGAAPLGPPDAEEVALVVAGIKHARVGVDSHEFREIEMNLLVAAADGTDVQLEGRPGTATLLPSSTSTWMRTLRSSREGSLAVLRASHAAAAATGAVAAAAAGSSHSPSASSGASPAGSRPPSARTSAPQERWATPSSTAASAAGVGFSVGSPGPGLPPSGLRRPGSGGGGGGTGPGCGDSPSMRRPGSGDARPGTSTSRPFSARPGTAASFSVRIGTSQSTGAAPGTASSLGLYWAKNRIGGGASGGGGPPGGGDGAAAGGGGGVGVGNADGEGPAGSKLTQGTEAAFGGSLARDLRKWKGAAARAGGAAVGGGGRREGAGGGGASAISITGGNGLSTTLLRGGQLDPKALLEELKRWKLETADRVLFVDPDEVSGAAGDGGWTGADGNGNGRAAASAFPAGSGGGGADILRLSSSQDGAAHDAALLGPEPASSPAVPSSPLQPARPPPGAAAAGRRKMVLAKVCRDIAADSVGSSGASISEILASRPVRTPTGTGAGPSTAWGEQHAPERTSAPVSQHHHHGHGHHHTSSSGVGGSLPRPSSARSGCSSSGQSDYGPGLVGSTGVAGVGNSFAAPAYPSRPGSREEAASSGAGAAGLPTYPSLTRQRSGSSRAPGLPPGPSAPVPGAYRVTSVAGEVDVRLSNPHPTTRLDEG</sequence>
<feature type="region of interest" description="Disordered" evidence="2">
    <location>
        <begin position="640"/>
        <end position="725"/>
    </location>
</feature>
<accession>A0A835WJA0</accession>
<feature type="compositionally biased region" description="Low complexity" evidence="2">
    <location>
        <begin position="403"/>
        <end position="419"/>
    </location>
</feature>
<dbReference type="Gene3D" id="3.80.10.10">
    <property type="entry name" value="Ribonuclease Inhibitor"/>
    <property type="match status" value="1"/>
</dbReference>
<dbReference type="EMBL" id="JAEHOD010000017">
    <property type="protein sequence ID" value="KAG2448451.1"/>
    <property type="molecule type" value="Genomic_DNA"/>
</dbReference>
<dbReference type="OrthoDB" id="676979at2759"/>
<reference evidence="3" key="1">
    <citation type="journal article" date="2020" name="bioRxiv">
        <title>Comparative genomics of Chlamydomonas.</title>
        <authorList>
            <person name="Craig R.J."/>
            <person name="Hasan A.R."/>
            <person name="Ness R.W."/>
            <person name="Keightley P.D."/>
        </authorList>
    </citation>
    <scope>NUCLEOTIDE SEQUENCE</scope>
    <source>
        <strain evidence="3">CCAP 11/173</strain>
    </source>
</reference>
<dbReference type="InterPro" id="IPR040091">
    <property type="entry name" value="LRRC56"/>
</dbReference>
<feature type="compositionally biased region" description="Low complexity" evidence="2">
    <location>
        <begin position="370"/>
        <end position="396"/>
    </location>
</feature>
<evidence type="ECO:0000256" key="1">
    <source>
        <dbReference type="ARBA" id="ARBA00004430"/>
    </source>
</evidence>
<dbReference type="AlphaFoldDB" id="A0A835WJA0"/>
<name>A0A835WJA0_9CHLO</name>
<feature type="compositionally biased region" description="Low complexity" evidence="2">
    <location>
        <begin position="660"/>
        <end position="669"/>
    </location>
</feature>
<feature type="compositionally biased region" description="Gly residues" evidence="2">
    <location>
        <begin position="827"/>
        <end position="836"/>
    </location>
</feature>
<dbReference type="Proteomes" id="UP000613740">
    <property type="component" value="Unassembled WGS sequence"/>
</dbReference>
<feature type="compositionally biased region" description="Low complexity" evidence="2">
    <location>
        <begin position="759"/>
        <end position="772"/>
    </location>
</feature>
<comment type="caution">
    <text evidence="3">The sequence shown here is derived from an EMBL/GenBank/DDBJ whole genome shotgun (WGS) entry which is preliminary data.</text>
</comment>
<feature type="compositionally biased region" description="Basic residues" evidence="2">
    <location>
        <begin position="786"/>
        <end position="797"/>
    </location>
</feature>
<keyword evidence="4" id="KW-1185">Reference proteome</keyword>
<evidence type="ECO:0000313" key="3">
    <source>
        <dbReference type="EMBL" id="KAG2448451.1"/>
    </source>
</evidence>
<feature type="compositionally biased region" description="Low complexity" evidence="2">
    <location>
        <begin position="810"/>
        <end position="825"/>
    </location>
</feature>
<feature type="compositionally biased region" description="Polar residues" evidence="2">
    <location>
        <begin position="483"/>
        <end position="498"/>
    </location>
</feature>